<keyword evidence="6" id="KW-0411">Iron-sulfur</keyword>
<feature type="domain" description="Radical SAM core" evidence="7">
    <location>
        <begin position="25"/>
        <end position="243"/>
    </location>
</feature>
<dbReference type="InterPro" id="IPR058240">
    <property type="entry name" value="rSAM_sf"/>
</dbReference>
<dbReference type="CDD" id="cd01335">
    <property type="entry name" value="Radical_SAM"/>
    <property type="match status" value="1"/>
</dbReference>
<reference evidence="8" key="1">
    <citation type="journal article" date="2015" name="Nature">
        <title>Complex archaea that bridge the gap between prokaryotes and eukaryotes.</title>
        <authorList>
            <person name="Spang A."/>
            <person name="Saw J.H."/>
            <person name="Jorgensen S.L."/>
            <person name="Zaremba-Niedzwiedzka K."/>
            <person name="Martijn J."/>
            <person name="Lind A.E."/>
            <person name="van Eijk R."/>
            <person name="Schleper C."/>
            <person name="Guy L."/>
            <person name="Ettema T.J."/>
        </authorList>
    </citation>
    <scope>NUCLEOTIDE SEQUENCE</scope>
</reference>
<evidence type="ECO:0000313" key="8">
    <source>
        <dbReference type="EMBL" id="KKN04426.1"/>
    </source>
</evidence>
<name>A0A0F9PTN9_9ZZZZ</name>
<evidence type="ECO:0000256" key="2">
    <source>
        <dbReference type="ARBA" id="ARBA00022485"/>
    </source>
</evidence>
<dbReference type="Pfam" id="PF04055">
    <property type="entry name" value="Radical_SAM"/>
    <property type="match status" value="1"/>
</dbReference>
<keyword evidence="5" id="KW-0408">Iron</keyword>
<evidence type="ECO:0000259" key="7">
    <source>
        <dbReference type="PROSITE" id="PS51918"/>
    </source>
</evidence>
<evidence type="ECO:0000256" key="6">
    <source>
        <dbReference type="ARBA" id="ARBA00023014"/>
    </source>
</evidence>
<dbReference type="AlphaFoldDB" id="A0A0F9PTN9"/>
<dbReference type="InterPro" id="IPR023885">
    <property type="entry name" value="4Fe4S-binding_SPASM_dom"/>
</dbReference>
<dbReference type="InterPro" id="IPR050377">
    <property type="entry name" value="Radical_SAM_PqqE_MftC-like"/>
</dbReference>
<dbReference type="PANTHER" id="PTHR11228">
    <property type="entry name" value="RADICAL SAM DOMAIN PROTEIN"/>
    <property type="match status" value="1"/>
</dbReference>
<dbReference type="SUPFAM" id="SSF102114">
    <property type="entry name" value="Radical SAM enzymes"/>
    <property type="match status" value="1"/>
</dbReference>
<protein>
    <recommendedName>
        <fullName evidence="7">Radical SAM core domain-containing protein</fullName>
    </recommendedName>
</protein>
<keyword evidence="4" id="KW-0479">Metal-binding</keyword>
<comment type="cofactor">
    <cofactor evidence="1">
        <name>[4Fe-4S] cluster</name>
        <dbReference type="ChEBI" id="CHEBI:49883"/>
    </cofactor>
</comment>
<accession>A0A0F9PTN9</accession>
<dbReference type="NCBIfam" id="TIGR04085">
    <property type="entry name" value="rSAM_more_4Fe4S"/>
    <property type="match status" value="1"/>
</dbReference>
<comment type="caution">
    <text evidence="8">The sequence shown here is derived from an EMBL/GenBank/DDBJ whole genome shotgun (WGS) entry which is preliminary data.</text>
</comment>
<evidence type="ECO:0000256" key="4">
    <source>
        <dbReference type="ARBA" id="ARBA00022723"/>
    </source>
</evidence>
<dbReference type="GO" id="GO:0046872">
    <property type="term" value="F:metal ion binding"/>
    <property type="evidence" value="ECO:0007669"/>
    <property type="project" value="UniProtKB-KW"/>
</dbReference>
<evidence type="ECO:0000256" key="3">
    <source>
        <dbReference type="ARBA" id="ARBA00022691"/>
    </source>
</evidence>
<proteinExistence type="predicted"/>
<dbReference type="InterPro" id="IPR007197">
    <property type="entry name" value="rSAM"/>
</dbReference>
<dbReference type="PROSITE" id="PS51918">
    <property type="entry name" value="RADICAL_SAM"/>
    <property type="match status" value="1"/>
</dbReference>
<dbReference type="InterPro" id="IPR017200">
    <property type="entry name" value="PqqE-like"/>
</dbReference>
<dbReference type="EMBL" id="LAZR01004923">
    <property type="protein sequence ID" value="KKN04426.1"/>
    <property type="molecule type" value="Genomic_DNA"/>
</dbReference>
<evidence type="ECO:0000256" key="5">
    <source>
        <dbReference type="ARBA" id="ARBA00023004"/>
    </source>
</evidence>
<dbReference type="GO" id="GO:0003824">
    <property type="term" value="F:catalytic activity"/>
    <property type="evidence" value="ECO:0007669"/>
    <property type="project" value="InterPro"/>
</dbReference>
<keyword evidence="2" id="KW-0004">4Fe-4S</keyword>
<gene>
    <name evidence="8" type="ORF">LCGC14_1097510</name>
</gene>
<dbReference type="PANTHER" id="PTHR11228:SF7">
    <property type="entry name" value="PQQA PEPTIDE CYCLASE"/>
    <property type="match status" value="1"/>
</dbReference>
<dbReference type="GO" id="GO:0006783">
    <property type="term" value="P:heme biosynthetic process"/>
    <property type="evidence" value="ECO:0007669"/>
    <property type="project" value="TreeGrafter"/>
</dbReference>
<dbReference type="PIRSF" id="PIRSF037420">
    <property type="entry name" value="PQQ_syn_pqqE"/>
    <property type="match status" value="1"/>
</dbReference>
<sequence length="361" mass="41429">MERPPLSAISYAQFSERLNEKVIARRIPINGSFELTFRCNLRCLHCYCNLPLNDQDAIEKELTCEEVFSIFDQIAKAGCLWLLLTGGEPLLRKDFLEIYTYAKKKGFLISLFTNGTFITPKIADYLAEWLPFIVEITLYGVTKETYEKVTGIPGSFRSCQRGIELLLERKIPLGLKTMAMTLNRNELSNIKEYAEGLGVKYRFDPTLNPKLDGSKTPCNFRLSPEEVVKLDLADEKRVKEWREFCEKFIGPYQDDYLFNCGAGVSTFHIDPYGHMSACEMTRFQNYNLRRGSFKEGWHHSIPEFLALKPTSDYPCGQCELLSLCGQCPGWAYLENGNPETPVEYLCQIAHLRAEAFKTKKF</sequence>
<dbReference type="Gene3D" id="3.20.20.70">
    <property type="entry name" value="Aldolase class I"/>
    <property type="match status" value="1"/>
</dbReference>
<dbReference type="SFLD" id="SFLDG01067">
    <property type="entry name" value="SPASM/twitch_domain_containing"/>
    <property type="match status" value="1"/>
</dbReference>
<organism evidence="8">
    <name type="scientific">marine sediment metagenome</name>
    <dbReference type="NCBI Taxonomy" id="412755"/>
    <lineage>
        <taxon>unclassified sequences</taxon>
        <taxon>metagenomes</taxon>
        <taxon>ecological metagenomes</taxon>
    </lineage>
</organism>
<keyword evidence="3" id="KW-0949">S-adenosyl-L-methionine</keyword>
<evidence type="ECO:0000256" key="1">
    <source>
        <dbReference type="ARBA" id="ARBA00001966"/>
    </source>
</evidence>
<dbReference type="GO" id="GO:0051539">
    <property type="term" value="F:4 iron, 4 sulfur cluster binding"/>
    <property type="evidence" value="ECO:0007669"/>
    <property type="project" value="UniProtKB-KW"/>
</dbReference>
<dbReference type="SFLD" id="SFLDG01386">
    <property type="entry name" value="main_SPASM_domain-containing"/>
    <property type="match status" value="1"/>
</dbReference>
<dbReference type="SFLD" id="SFLDS00029">
    <property type="entry name" value="Radical_SAM"/>
    <property type="match status" value="1"/>
</dbReference>
<dbReference type="InterPro" id="IPR013785">
    <property type="entry name" value="Aldolase_TIM"/>
</dbReference>